<evidence type="ECO:0000256" key="3">
    <source>
        <dbReference type="ARBA" id="ARBA00022960"/>
    </source>
</evidence>
<evidence type="ECO:0000256" key="2">
    <source>
        <dbReference type="ARBA" id="ARBA00022679"/>
    </source>
</evidence>
<dbReference type="AlphaFoldDB" id="B9XD37"/>
<gene>
    <name evidence="7" type="ORF">Cflav_PD5018</name>
</gene>
<dbReference type="EMBL" id="ABOX02000005">
    <property type="protein sequence ID" value="EEF62383.1"/>
    <property type="molecule type" value="Genomic_DNA"/>
</dbReference>
<dbReference type="GO" id="GO:0071555">
    <property type="term" value="P:cell wall organization"/>
    <property type="evidence" value="ECO:0007669"/>
    <property type="project" value="UniProtKB-KW"/>
</dbReference>
<keyword evidence="8" id="KW-1185">Reference proteome</keyword>
<dbReference type="PROSITE" id="PS51191">
    <property type="entry name" value="FEMABX"/>
    <property type="match status" value="1"/>
</dbReference>
<organism evidence="7 8">
    <name type="scientific">Pedosphaera parvula (strain Ellin514)</name>
    <dbReference type="NCBI Taxonomy" id="320771"/>
    <lineage>
        <taxon>Bacteria</taxon>
        <taxon>Pseudomonadati</taxon>
        <taxon>Verrucomicrobiota</taxon>
        <taxon>Pedosphaerae</taxon>
        <taxon>Pedosphaerales</taxon>
        <taxon>Pedosphaeraceae</taxon>
        <taxon>Pedosphaera</taxon>
    </lineage>
</organism>
<dbReference type="InterPro" id="IPR050644">
    <property type="entry name" value="PG_Glycine_Bridge_Synth"/>
</dbReference>
<accession>B9XD37</accession>
<dbReference type="Pfam" id="PF02388">
    <property type="entry name" value="FemAB"/>
    <property type="match status" value="1"/>
</dbReference>
<protein>
    <submittedName>
        <fullName evidence="7">Methicillin resistance protein</fullName>
    </submittedName>
</protein>
<dbReference type="SUPFAM" id="SSF55729">
    <property type="entry name" value="Acyl-CoA N-acyltransferases (Nat)"/>
    <property type="match status" value="2"/>
</dbReference>
<dbReference type="GO" id="GO:0009252">
    <property type="term" value="P:peptidoglycan biosynthetic process"/>
    <property type="evidence" value="ECO:0007669"/>
    <property type="project" value="UniProtKB-KW"/>
</dbReference>
<dbReference type="STRING" id="320771.Cflav_PD5018"/>
<dbReference type="Gene3D" id="3.40.630.30">
    <property type="match status" value="2"/>
</dbReference>
<keyword evidence="6" id="KW-0961">Cell wall biogenesis/degradation</keyword>
<evidence type="ECO:0000256" key="6">
    <source>
        <dbReference type="ARBA" id="ARBA00023316"/>
    </source>
</evidence>
<sequence>MGQNAMSYTVEIDKVSSAEWSGLMELFEDSNPYQTWSYGAIRWGEENLSHLVLRKGDSSVMAMAQLRIIRPKLVGGGVAYLRWGPICHLRGATLDLQTVKLVMKELHEEYVRKRKLFLRILPDAFVGSPRAGIFEEAFSEYGEVQPGRASADRTFVLDLTPTLEELRKKLDQKWRNQLNRSEKNNLTIVEGTGREEYKVFVKIYEEMWARKKFDTTVDVHEFGRITEDLPGGQKFKTLICQREGVPVCGIVCSAVGSMGIYLLGATNDQGLDSKGAYLLQWTMIKWLKENGFKYYDLGGIDPELNPGVYHFKKGFSAEDMTRMAPLESCEAVMSSLFMKAADFGRGGAQKAASKFKNDVAGAIGRLKPAPKLNQAEPGNPNT</sequence>
<evidence type="ECO:0000256" key="5">
    <source>
        <dbReference type="ARBA" id="ARBA00023315"/>
    </source>
</evidence>
<dbReference type="PANTHER" id="PTHR36174">
    <property type="entry name" value="LIPID II:GLYCINE GLYCYLTRANSFERASE"/>
    <property type="match status" value="1"/>
</dbReference>
<proteinExistence type="inferred from homology"/>
<dbReference type="Proteomes" id="UP000003688">
    <property type="component" value="Unassembled WGS sequence"/>
</dbReference>
<comment type="caution">
    <text evidence="7">The sequence shown here is derived from an EMBL/GenBank/DDBJ whole genome shotgun (WGS) entry which is preliminary data.</text>
</comment>
<reference evidence="7 8" key="1">
    <citation type="journal article" date="2011" name="J. Bacteriol.">
        <title>Genome sequence of 'Pedosphaera parvula' Ellin514, an aerobic Verrucomicrobial isolate from pasture soil.</title>
        <authorList>
            <person name="Kant R."/>
            <person name="van Passel M.W."/>
            <person name="Sangwan P."/>
            <person name="Palva A."/>
            <person name="Lucas S."/>
            <person name="Copeland A."/>
            <person name="Lapidus A."/>
            <person name="Glavina Del Rio T."/>
            <person name="Dalin E."/>
            <person name="Tice H."/>
            <person name="Bruce D."/>
            <person name="Goodwin L."/>
            <person name="Pitluck S."/>
            <person name="Chertkov O."/>
            <person name="Larimer F.W."/>
            <person name="Land M.L."/>
            <person name="Hauser L."/>
            <person name="Brettin T.S."/>
            <person name="Detter J.C."/>
            <person name="Han S."/>
            <person name="de Vos W.M."/>
            <person name="Janssen P.H."/>
            <person name="Smidt H."/>
        </authorList>
    </citation>
    <scope>NUCLEOTIDE SEQUENCE [LARGE SCALE GENOMIC DNA]</scope>
    <source>
        <strain evidence="7 8">Ellin514</strain>
    </source>
</reference>
<comment type="similarity">
    <text evidence="1">Belongs to the FemABX family.</text>
</comment>
<keyword evidence="3" id="KW-0133">Cell shape</keyword>
<name>B9XD37_PEDPL</name>
<dbReference type="GO" id="GO:0016755">
    <property type="term" value="F:aminoacyltransferase activity"/>
    <property type="evidence" value="ECO:0007669"/>
    <property type="project" value="InterPro"/>
</dbReference>
<dbReference type="GO" id="GO:0008360">
    <property type="term" value="P:regulation of cell shape"/>
    <property type="evidence" value="ECO:0007669"/>
    <property type="project" value="UniProtKB-KW"/>
</dbReference>
<dbReference type="InterPro" id="IPR016181">
    <property type="entry name" value="Acyl_CoA_acyltransferase"/>
</dbReference>
<evidence type="ECO:0000313" key="7">
    <source>
        <dbReference type="EMBL" id="EEF62383.1"/>
    </source>
</evidence>
<keyword evidence="2" id="KW-0808">Transferase</keyword>
<evidence type="ECO:0000256" key="1">
    <source>
        <dbReference type="ARBA" id="ARBA00009943"/>
    </source>
</evidence>
<dbReference type="PANTHER" id="PTHR36174:SF1">
    <property type="entry name" value="LIPID II:GLYCINE GLYCYLTRANSFERASE"/>
    <property type="match status" value="1"/>
</dbReference>
<keyword evidence="5" id="KW-0012">Acyltransferase</keyword>
<evidence type="ECO:0000313" key="8">
    <source>
        <dbReference type="Proteomes" id="UP000003688"/>
    </source>
</evidence>
<keyword evidence="4" id="KW-0573">Peptidoglycan synthesis</keyword>
<evidence type="ECO:0000256" key="4">
    <source>
        <dbReference type="ARBA" id="ARBA00022984"/>
    </source>
</evidence>
<dbReference type="InterPro" id="IPR003447">
    <property type="entry name" value="FEMABX"/>
</dbReference>